<dbReference type="GO" id="GO:0000978">
    <property type="term" value="F:RNA polymerase II cis-regulatory region sequence-specific DNA binding"/>
    <property type="evidence" value="ECO:0007669"/>
    <property type="project" value="TreeGrafter"/>
</dbReference>
<evidence type="ECO:0000256" key="2">
    <source>
        <dbReference type="ARBA" id="ARBA00023015"/>
    </source>
</evidence>
<keyword evidence="2" id="KW-0805">Transcription regulation</keyword>
<feature type="region of interest" description="Disordered" evidence="7">
    <location>
        <begin position="71"/>
        <end position="119"/>
    </location>
</feature>
<name>A0AAV5WUD1_9BILA</name>
<gene>
    <name evidence="9" type="ORF">PFISCL1PPCAC_27208</name>
</gene>
<sequence length="300" mass="33239">LPPPLTPHPISDPSHCRHCLHPPMDAPTDDQMITAARILEEVQARRIGEGMSEMDLRTLINSALLAHQSSSTYHPTVPSPLSPHQSPSSTVSSSPSSFSPRRRSSVTKHSRVAHNELEKTRRANLRQCLERLKELVPAVPENAARNTTLALLTRGRDHLKELDDVLSECEKRKEAALARRKELLDNIDLLSKEDSVPSAFSVPSTCQTSARSSPFFSLEYSPSSKPLDTPPSFDLLSFFKTSLPPSTPTTPPSYKIDPILDGLIPISPICYPRPTVLPYTYDDLIRITYPQLNLTTIGSH</sequence>
<organism evidence="9 10">
    <name type="scientific">Pristionchus fissidentatus</name>
    <dbReference type="NCBI Taxonomy" id="1538716"/>
    <lineage>
        <taxon>Eukaryota</taxon>
        <taxon>Metazoa</taxon>
        <taxon>Ecdysozoa</taxon>
        <taxon>Nematoda</taxon>
        <taxon>Chromadorea</taxon>
        <taxon>Rhabditida</taxon>
        <taxon>Rhabditina</taxon>
        <taxon>Diplogasteromorpha</taxon>
        <taxon>Diplogasteroidea</taxon>
        <taxon>Neodiplogasteridae</taxon>
        <taxon>Pristionchus</taxon>
    </lineage>
</organism>
<keyword evidence="3" id="KW-0238">DNA-binding</keyword>
<dbReference type="InterPro" id="IPR011598">
    <property type="entry name" value="bHLH_dom"/>
</dbReference>
<dbReference type="Pfam" id="PF00010">
    <property type="entry name" value="HLH"/>
    <property type="match status" value="1"/>
</dbReference>
<evidence type="ECO:0000256" key="6">
    <source>
        <dbReference type="SAM" id="Coils"/>
    </source>
</evidence>
<evidence type="ECO:0000256" key="5">
    <source>
        <dbReference type="ARBA" id="ARBA00023242"/>
    </source>
</evidence>
<evidence type="ECO:0000313" key="10">
    <source>
        <dbReference type="Proteomes" id="UP001432322"/>
    </source>
</evidence>
<dbReference type="PANTHER" id="PTHR11969">
    <property type="entry name" value="MAX DIMERIZATION, MAD"/>
    <property type="match status" value="1"/>
</dbReference>
<dbReference type="SMART" id="SM00353">
    <property type="entry name" value="HLH"/>
    <property type="match status" value="1"/>
</dbReference>
<evidence type="ECO:0000259" key="8">
    <source>
        <dbReference type="PROSITE" id="PS50888"/>
    </source>
</evidence>
<dbReference type="PROSITE" id="PS50888">
    <property type="entry name" value="BHLH"/>
    <property type="match status" value="1"/>
</dbReference>
<dbReference type="EMBL" id="BTSY01000007">
    <property type="protein sequence ID" value="GMT35911.1"/>
    <property type="molecule type" value="Genomic_DNA"/>
</dbReference>
<proteinExistence type="predicted"/>
<feature type="non-terminal residue" evidence="9">
    <location>
        <position position="1"/>
    </location>
</feature>
<feature type="domain" description="BHLH" evidence="8">
    <location>
        <begin position="109"/>
        <end position="162"/>
    </location>
</feature>
<keyword evidence="10" id="KW-1185">Reference proteome</keyword>
<dbReference type="GO" id="GO:0005634">
    <property type="term" value="C:nucleus"/>
    <property type="evidence" value="ECO:0007669"/>
    <property type="project" value="UniProtKB-SubCell"/>
</dbReference>
<protein>
    <recommendedName>
        <fullName evidence="8">BHLH domain-containing protein</fullName>
    </recommendedName>
</protein>
<keyword evidence="5" id="KW-0539">Nucleus</keyword>
<keyword evidence="4" id="KW-0804">Transcription</keyword>
<evidence type="ECO:0000256" key="4">
    <source>
        <dbReference type="ARBA" id="ARBA00023163"/>
    </source>
</evidence>
<comment type="subcellular location">
    <subcellularLocation>
        <location evidence="1">Nucleus</location>
    </subcellularLocation>
</comment>
<accession>A0AAV5WUD1</accession>
<reference evidence="9" key="1">
    <citation type="submission" date="2023-10" db="EMBL/GenBank/DDBJ databases">
        <title>Genome assembly of Pristionchus species.</title>
        <authorList>
            <person name="Yoshida K."/>
            <person name="Sommer R.J."/>
        </authorList>
    </citation>
    <scope>NUCLEOTIDE SEQUENCE</scope>
    <source>
        <strain evidence="9">RS5133</strain>
    </source>
</reference>
<dbReference type="Proteomes" id="UP001432322">
    <property type="component" value="Unassembled WGS sequence"/>
</dbReference>
<feature type="compositionally biased region" description="Low complexity" evidence="7">
    <location>
        <begin position="82"/>
        <end position="99"/>
    </location>
</feature>
<evidence type="ECO:0000313" key="9">
    <source>
        <dbReference type="EMBL" id="GMT35911.1"/>
    </source>
</evidence>
<dbReference type="GO" id="GO:0000981">
    <property type="term" value="F:DNA-binding transcription factor activity, RNA polymerase II-specific"/>
    <property type="evidence" value="ECO:0007669"/>
    <property type="project" value="TreeGrafter"/>
</dbReference>
<keyword evidence="6" id="KW-0175">Coiled coil</keyword>
<comment type="caution">
    <text evidence="9">The sequence shown here is derived from an EMBL/GenBank/DDBJ whole genome shotgun (WGS) entry which is preliminary data.</text>
</comment>
<feature type="coiled-coil region" evidence="6">
    <location>
        <begin position="159"/>
        <end position="193"/>
    </location>
</feature>
<dbReference type="GO" id="GO:0046983">
    <property type="term" value="F:protein dimerization activity"/>
    <property type="evidence" value="ECO:0007669"/>
    <property type="project" value="InterPro"/>
</dbReference>
<dbReference type="InterPro" id="IPR036638">
    <property type="entry name" value="HLH_DNA-bd_sf"/>
</dbReference>
<feature type="compositionally biased region" description="Basic residues" evidence="7">
    <location>
        <begin position="100"/>
        <end position="112"/>
    </location>
</feature>
<dbReference type="Gene3D" id="4.10.280.10">
    <property type="entry name" value="Helix-loop-helix DNA-binding domain"/>
    <property type="match status" value="1"/>
</dbReference>
<evidence type="ECO:0000256" key="7">
    <source>
        <dbReference type="SAM" id="MobiDB-lite"/>
    </source>
</evidence>
<evidence type="ECO:0000256" key="1">
    <source>
        <dbReference type="ARBA" id="ARBA00004123"/>
    </source>
</evidence>
<dbReference type="PANTHER" id="PTHR11969:SF54">
    <property type="entry name" value="MAD-LIKE PROTEIN 1"/>
    <property type="match status" value="1"/>
</dbReference>
<evidence type="ECO:0000256" key="3">
    <source>
        <dbReference type="ARBA" id="ARBA00023125"/>
    </source>
</evidence>
<dbReference type="SUPFAM" id="SSF47459">
    <property type="entry name" value="HLH, helix-loop-helix DNA-binding domain"/>
    <property type="match status" value="1"/>
</dbReference>
<dbReference type="AlphaFoldDB" id="A0AAV5WUD1"/>